<dbReference type="Gene3D" id="2.60.120.10">
    <property type="entry name" value="Jelly Rolls"/>
    <property type="match status" value="1"/>
</dbReference>
<dbReference type="SUPFAM" id="SSF51215">
    <property type="entry name" value="Regulatory protein AraC"/>
    <property type="match status" value="1"/>
</dbReference>
<evidence type="ECO:0000313" key="5">
    <source>
        <dbReference type="EMBL" id="MCR2803744.1"/>
    </source>
</evidence>
<evidence type="ECO:0000259" key="4">
    <source>
        <dbReference type="PROSITE" id="PS01124"/>
    </source>
</evidence>
<organism evidence="5 6">
    <name type="scientific">Paenibacillus soyae</name>
    <dbReference type="NCBI Taxonomy" id="2969249"/>
    <lineage>
        <taxon>Bacteria</taxon>
        <taxon>Bacillati</taxon>
        <taxon>Bacillota</taxon>
        <taxon>Bacilli</taxon>
        <taxon>Bacillales</taxon>
        <taxon>Paenibacillaceae</taxon>
        <taxon>Paenibacillus</taxon>
    </lineage>
</organism>
<dbReference type="InterPro" id="IPR003313">
    <property type="entry name" value="AraC-bd"/>
</dbReference>
<dbReference type="InterPro" id="IPR009057">
    <property type="entry name" value="Homeodomain-like_sf"/>
</dbReference>
<dbReference type="PANTHER" id="PTHR43280">
    <property type="entry name" value="ARAC-FAMILY TRANSCRIPTIONAL REGULATOR"/>
    <property type="match status" value="1"/>
</dbReference>
<dbReference type="Proteomes" id="UP001141950">
    <property type="component" value="Unassembled WGS sequence"/>
</dbReference>
<sequence>MIRPGDMMRQLNQMNFKVQLAGHRRKEADWKHEPYTHRFNSIWLIAKGKATYVIDGVAHAAEPGKLFVMAPGMVVQRWTEDSQPIEFYFVRFGYALSYEEEGRWVAGAESAERLLLSGAYTIQNPLPLLHACEQISELMKQRGQLVLMRQRILLLELLTLIIADLRSQIVTGHTNTVIEKTIDYMVNHYDKDISLDDLADIAGLSPSHYSRLFKKYAGSTPVHYLTQLRMDRAKELLTLSDYRMKAIAQSIGYSDELYFSRMFKKMVGTSPKEYARTHKASP</sequence>
<dbReference type="Pfam" id="PF12833">
    <property type="entry name" value="HTH_18"/>
    <property type="match status" value="1"/>
</dbReference>
<dbReference type="GO" id="GO:0043565">
    <property type="term" value="F:sequence-specific DNA binding"/>
    <property type="evidence" value="ECO:0007669"/>
    <property type="project" value="InterPro"/>
</dbReference>
<dbReference type="RefSeq" id="WP_257444297.1">
    <property type="nucleotide sequence ID" value="NZ_JANIPJ010000004.1"/>
</dbReference>
<keyword evidence="3" id="KW-0804">Transcription</keyword>
<proteinExistence type="predicted"/>
<dbReference type="SUPFAM" id="SSF46689">
    <property type="entry name" value="Homeodomain-like"/>
    <property type="match status" value="2"/>
</dbReference>
<dbReference type="InterPro" id="IPR018062">
    <property type="entry name" value="HTH_AraC-typ_CS"/>
</dbReference>
<dbReference type="PRINTS" id="PR00032">
    <property type="entry name" value="HTHARAC"/>
</dbReference>
<dbReference type="AlphaFoldDB" id="A0A9X2MPC0"/>
<dbReference type="PROSITE" id="PS01124">
    <property type="entry name" value="HTH_ARAC_FAMILY_2"/>
    <property type="match status" value="1"/>
</dbReference>
<evidence type="ECO:0000256" key="3">
    <source>
        <dbReference type="ARBA" id="ARBA00023163"/>
    </source>
</evidence>
<dbReference type="Gene3D" id="1.10.10.60">
    <property type="entry name" value="Homeodomain-like"/>
    <property type="match status" value="2"/>
</dbReference>
<dbReference type="PROSITE" id="PS00041">
    <property type="entry name" value="HTH_ARAC_FAMILY_1"/>
    <property type="match status" value="1"/>
</dbReference>
<protein>
    <submittedName>
        <fullName evidence="5">AraC family transcriptional regulator</fullName>
    </submittedName>
</protein>
<dbReference type="EMBL" id="JANIPJ010000004">
    <property type="protein sequence ID" value="MCR2803744.1"/>
    <property type="molecule type" value="Genomic_DNA"/>
</dbReference>
<evidence type="ECO:0000256" key="2">
    <source>
        <dbReference type="ARBA" id="ARBA00023125"/>
    </source>
</evidence>
<dbReference type="GO" id="GO:0003700">
    <property type="term" value="F:DNA-binding transcription factor activity"/>
    <property type="evidence" value="ECO:0007669"/>
    <property type="project" value="InterPro"/>
</dbReference>
<keyword evidence="2" id="KW-0238">DNA-binding</keyword>
<dbReference type="Pfam" id="PF02311">
    <property type="entry name" value="AraC_binding"/>
    <property type="match status" value="1"/>
</dbReference>
<evidence type="ECO:0000313" key="6">
    <source>
        <dbReference type="Proteomes" id="UP001141950"/>
    </source>
</evidence>
<comment type="caution">
    <text evidence="5">The sequence shown here is derived from an EMBL/GenBank/DDBJ whole genome shotgun (WGS) entry which is preliminary data.</text>
</comment>
<reference evidence="5" key="1">
    <citation type="submission" date="2022-08" db="EMBL/GenBank/DDBJ databases">
        <title>The genomic sequence of strain Paenibacillus sp. SCIV0701.</title>
        <authorList>
            <person name="Zhao H."/>
        </authorList>
    </citation>
    <scope>NUCLEOTIDE SEQUENCE</scope>
    <source>
        <strain evidence="5">SCIV0701</strain>
    </source>
</reference>
<feature type="domain" description="HTH araC/xylS-type" evidence="4">
    <location>
        <begin position="179"/>
        <end position="277"/>
    </location>
</feature>
<keyword evidence="1" id="KW-0805">Transcription regulation</keyword>
<gene>
    <name evidence="5" type="ORF">NQZ67_07595</name>
</gene>
<name>A0A9X2MPC0_9BACL</name>
<accession>A0A9X2MPC0</accession>
<keyword evidence="6" id="KW-1185">Reference proteome</keyword>
<dbReference type="InterPro" id="IPR018060">
    <property type="entry name" value="HTH_AraC"/>
</dbReference>
<dbReference type="InterPro" id="IPR014710">
    <property type="entry name" value="RmlC-like_jellyroll"/>
</dbReference>
<dbReference type="InterPro" id="IPR020449">
    <property type="entry name" value="Tscrpt_reg_AraC-type_HTH"/>
</dbReference>
<dbReference type="InterPro" id="IPR037923">
    <property type="entry name" value="HTH-like"/>
</dbReference>
<dbReference type="SMART" id="SM00342">
    <property type="entry name" value="HTH_ARAC"/>
    <property type="match status" value="1"/>
</dbReference>
<evidence type="ECO:0000256" key="1">
    <source>
        <dbReference type="ARBA" id="ARBA00023015"/>
    </source>
</evidence>
<dbReference type="PANTHER" id="PTHR43280:SF30">
    <property type="entry name" value="MMSAB OPERON REGULATORY PROTEIN"/>
    <property type="match status" value="1"/>
</dbReference>